<evidence type="ECO:0000313" key="6">
    <source>
        <dbReference type="Proteomes" id="UP000279259"/>
    </source>
</evidence>
<dbReference type="PANTHER" id="PTHR47174:SF3">
    <property type="entry name" value="BRIDGING INTEGRATOR 3"/>
    <property type="match status" value="1"/>
</dbReference>
<dbReference type="InterPro" id="IPR037429">
    <property type="entry name" value="Rvs161/Hob3_BAR"/>
</dbReference>
<dbReference type="InterPro" id="IPR027267">
    <property type="entry name" value="AH/BAR_dom_sf"/>
</dbReference>
<accession>A0A427YS40</accession>
<dbReference type="Pfam" id="PF03114">
    <property type="entry name" value="BAR"/>
    <property type="match status" value="1"/>
</dbReference>
<dbReference type="Proteomes" id="UP000279259">
    <property type="component" value="Unassembled WGS sequence"/>
</dbReference>
<dbReference type="OrthoDB" id="446293at2759"/>
<dbReference type="GO" id="GO:0043332">
    <property type="term" value="C:mating projection tip"/>
    <property type="evidence" value="ECO:0007669"/>
    <property type="project" value="TreeGrafter"/>
</dbReference>
<reference evidence="5 6" key="1">
    <citation type="submission" date="2018-11" db="EMBL/GenBank/DDBJ databases">
        <title>Genome sequence of Saitozyma podzolica DSM 27192.</title>
        <authorList>
            <person name="Aliyu H."/>
            <person name="Gorte O."/>
            <person name="Ochsenreither K."/>
        </authorList>
    </citation>
    <scope>NUCLEOTIDE SEQUENCE [LARGE SCALE GENOMIC DNA]</scope>
    <source>
        <strain evidence="5 6">DSM 27192</strain>
    </source>
</reference>
<evidence type="ECO:0000259" key="4">
    <source>
        <dbReference type="PROSITE" id="PS51021"/>
    </source>
</evidence>
<dbReference type="AlphaFoldDB" id="A0A427YS40"/>
<dbReference type="InterPro" id="IPR004148">
    <property type="entry name" value="BAR_dom"/>
</dbReference>
<sequence>MSWGGFKKAASRAGTTLMQKTGQVERTIDREFAEEEGRYRTPDSESSHASFLVVTAGALGTDVVLMALRMEKESNNLQKDAKTYLDSMRAMASSQTRIAETIALFYTADRASDGAMAGHAYKAAVDELDAGVGRDLDAPFRATVLEPIGKLNSYFGQINSSIDKRNHKMIDYDAARAKVKKLVEKPSEDPTKLPRAQAEHDEARDIYNILNDQLISELPMLLDLRIPYLDPSFEAMIRCQLQFAQEGYEKLSGVQRYFADHIRDDYANGALDHQVEGVLEEMKELSIYGP</sequence>
<dbReference type="Gene3D" id="1.20.1270.60">
    <property type="entry name" value="Arfaptin homology (AH) domain/BAR domain"/>
    <property type="match status" value="1"/>
</dbReference>
<evidence type="ECO:0000256" key="3">
    <source>
        <dbReference type="ARBA" id="ARBA00023212"/>
    </source>
</evidence>
<gene>
    <name evidence="5" type="ORF">EHS25_006534</name>
</gene>
<dbReference type="GO" id="GO:0008289">
    <property type="term" value="F:lipid binding"/>
    <property type="evidence" value="ECO:0007669"/>
    <property type="project" value="TreeGrafter"/>
</dbReference>
<dbReference type="GO" id="GO:0031097">
    <property type="term" value="C:medial cortex"/>
    <property type="evidence" value="ECO:0007669"/>
    <property type="project" value="TreeGrafter"/>
</dbReference>
<dbReference type="FunFam" id="1.20.1270.60:FF:000014">
    <property type="entry name" value="Protein hob3, variant"/>
    <property type="match status" value="1"/>
</dbReference>
<dbReference type="GO" id="GO:1990528">
    <property type="term" value="C:Rvs161p-Rvs167p complex"/>
    <property type="evidence" value="ECO:0007669"/>
    <property type="project" value="TreeGrafter"/>
</dbReference>
<keyword evidence="3" id="KW-0206">Cytoskeleton</keyword>
<protein>
    <recommendedName>
        <fullName evidence="4">BAR domain-containing protein</fullName>
    </recommendedName>
</protein>
<name>A0A427YS40_9TREE</name>
<keyword evidence="6" id="KW-1185">Reference proteome</keyword>
<dbReference type="EMBL" id="RSCD01000003">
    <property type="protein sequence ID" value="RSH93882.1"/>
    <property type="molecule type" value="Genomic_DNA"/>
</dbReference>
<dbReference type="CDD" id="cd07591">
    <property type="entry name" value="BAR_Rvs161p"/>
    <property type="match status" value="1"/>
</dbReference>
<dbReference type="PANTHER" id="PTHR47174">
    <property type="entry name" value="BRIDGING INTEGRATOR 3"/>
    <property type="match status" value="1"/>
</dbReference>
<comment type="subcellular location">
    <subcellularLocation>
        <location evidence="1">Cytoplasm</location>
        <location evidence="1">Cytoskeleton</location>
    </subcellularLocation>
</comment>
<comment type="caution">
    <text evidence="5">The sequence shown here is derived from an EMBL/GenBank/DDBJ whole genome shotgun (WGS) entry which is preliminary data.</text>
</comment>
<dbReference type="GO" id="GO:0006897">
    <property type="term" value="P:endocytosis"/>
    <property type="evidence" value="ECO:0007669"/>
    <property type="project" value="InterPro"/>
</dbReference>
<organism evidence="5 6">
    <name type="scientific">Saitozyma podzolica</name>
    <dbReference type="NCBI Taxonomy" id="1890683"/>
    <lineage>
        <taxon>Eukaryota</taxon>
        <taxon>Fungi</taxon>
        <taxon>Dikarya</taxon>
        <taxon>Basidiomycota</taxon>
        <taxon>Agaricomycotina</taxon>
        <taxon>Tremellomycetes</taxon>
        <taxon>Tremellales</taxon>
        <taxon>Trimorphomycetaceae</taxon>
        <taxon>Saitozyma</taxon>
    </lineage>
</organism>
<keyword evidence="2" id="KW-0963">Cytoplasm</keyword>
<dbReference type="PROSITE" id="PS51021">
    <property type="entry name" value="BAR"/>
    <property type="match status" value="1"/>
</dbReference>
<evidence type="ECO:0000256" key="2">
    <source>
        <dbReference type="ARBA" id="ARBA00022490"/>
    </source>
</evidence>
<dbReference type="GO" id="GO:0051666">
    <property type="term" value="P:actin cortical patch localization"/>
    <property type="evidence" value="ECO:0007669"/>
    <property type="project" value="InterPro"/>
</dbReference>
<dbReference type="STRING" id="1890683.A0A427YS40"/>
<dbReference type="SMART" id="SM00721">
    <property type="entry name" value="BAR"/>
    <property type="match status" value="1"/>
</dbReference>
<dbReference type="GO" id="GO:0007015">
    <property type="term" value="P:actin filament organization"/>
    <property type="evidence" value="ECO:0007669"/>
    <property type="project" value="InterPro"/>
</dbReference>
<dbReference type="GO" id="GO:0097320">
    <property type="term" value="P:plasma membrane tubulation"/>
    <property type="evidence" value="ECO:0007669"/>
    <property type="project" value="TreeGrafter"/>
</dbReference>
<proteinExistence type="predicted"/>
<dbReference type="InterPro" id="IPR046982">
    <property type="entry name" value="BIN3/RVS161-like"/>
</dbReference>
<dbReference type="GO" id="GO:0030479">
    <property type="term" value="C:actin cortical patch"/>
    <property type="evidence" value="ECO:0007669"/>
    <property type="project" value="TreeGrafter"/>
</dbReference>
<feature type="domain" description="BAR" evidence="4">
    <location>
        <begin position="45"/>
        <end position="267"/>
    </location>
</feature>
<evidence type="ECO:0000313" key="5">
    <source>
        <dbReference type="EMBL" id="RSH93882.1"/>
    </source>
</evidence>
<dbReference type="SUPFAM" id="SSF103657">
    <property type="entry name" value="BAR/IMD domain-like"/>
    <property type="match status" value="1"/>
</dbReference>
<evidence type="ECO:0000256" key="1">
    <source>
        <dbReference type="ARBA" id="ARBA00004245"/>
    </source>
</evidence>